<dbReference type="RefSeq" id="WP_187329269.1">
    <property type="nucleotide sequence ID" value="NZ_CP021983.2"/>
</dbReference>
<dbReference type="KEGG" id="hhg:XM38_008700"/>
<name>A0A1Z3HI29_9CYAN</name>
<evidence type="ECO:0000313" key="2">
    <source>
        <dbReference type="Proteomes" id="UP000191901"/>
    </source>
</evidence>
<dbReference type="EMBL" id="CP021983">
    <property type="protein sequence ID" value="ASC69940.1"/>
    <property type="molecule type" value="Genomic_DNA"/>
</dbReference>
<gene>
    <name evidence="1" type="ORF">XM38_008700</name>
</gene>
<dbReference type="AlphaFoldDB" id="A0A1Z3HI29"/>
<organism evidence="1 2">
    <name type="scientific">Halomicronema hongdechloris C2206</name>
    <dbReference type="NCBI Taxonomy" id="1641165"/>
    <lineage>
        <taxon>Bacteria</taxon>
        <taxon>Bacillati</taxon>
        <taxon>Cyanobacteriota</taxon>
        <taxon>Cyanophyceae</taxon>
        <taxon>Nodosilineales</taxon>
        <taxon>Nodosilineaceae</taxon>
        <taxon>Halomicronema</taxon>
    </lineage>
</organism>
<keyword evidence="2" id="KW-1185">Reference proteome</keyword>
<dbReference type="Proteomes" id="UP000191901">
    <property type="component" value="Chromosome"/>
</dbReference>
<proteinExistence type="predicted"/>
<sequence length="129" mass="15101">MTNGVPVWPPDSSPNQLLNIHRTNLLARLEQRIAAAQIRHDEQLLALLEQERQQLQMGWGQSNDGNRLVRFWQWLERALWSPPELQVKSLQDKAGQLWWYAFDPRTGKTLYAESETDVIKWIEDNHLGC</sequence>
<accession>A0A1Z3HI29</accession>
<evidence type="ECO:0000313" key="1">
    <source>
        <dbReference type="EMBL" id="ASC69940.1"/>
    </source>
</evidence>
<reference evidence="1 2" key="1">
    <citation type="journal article" date="2016" name="Biochim. Biophys. Acta">
        <title>Characterization of red-shifted phycobilisomes isolated from the chlorophyll f-containing cyanobacterium Halomicronema hongdechloris.</title>
        <authorList>
            <person name="Li Y."/>
            <person name="Lin Y."/>
            <person name="Garvey C.J."/>
            <person name="Birch D."/>
            <person name="Corkery R.W."/>
            <person name="Loughlin P.C."/>
            <person name="Scheer H."/>
            <person name="Willows R.D."/>
            <person name="Chen M."/>
        </authorList>
    </citation>
    <scope>NUCLEOTIDE SEQUENCE [LARGE SCALE GENOMIC DNA]</scope>
    <source>
        <strain evidence="1 2">C2206</strain>
    </source>
</reference>
<protein>
    <submittedName>
        <fullName evidence="1">Uncharacterized protein</fullName>
    </submittedName>
</protein>